<gene>
    <name evidence="5" type="ORF">HNO88_004356</name>
</gene>
<dbReference type="SMART" id="SM00267">
    <property type="entry name" value="GGDEF"/>
    <property type="match status" value="1"/>
</dbReference>
<sequence length="651" mass="70972">MRAVARIINGLHPCSRTIAFAFVLICSLLASVEVAHAGCMEAPTQELRQLSELAGQDPGAVLARTARDTPASLGAMRYGWRQAARAEAFDTLSRPADARRAALRLLEDGMVLHDALRVELLTRFAINGFNKDEIDSAVALVERARRGAMRGSAADACLQIALGEMQRMRGAPERAVVYLADAYRATSDRPLNPQHIIATEKLARVVDWAGDHLQAISLIGEVIDWDQARQRKLALSTDYYFRGVFNLGRGEFQTALADFNRSRALAPAGVDPVGSAFLDLQTCSALIELRALDGARAACQRAEEAFGRYGELAQAQARLLLARISNLTGEHKKALDLLNGLLANADALSASSSAPEAYRLRSDVNQRLRRTVAAYRDLDIYVRGIERQRASEQMKQNAVLRARLDADRAAARNEELRQKLDLSATRERERAKRESILVGAAVIGLLLILTILGMSVYHRRKLTRIANTDPLTGLLNRRFVSEHERLLVSTHTKTGDSLALAIVDIDHFKAINDTYGHDGGDQVLVAFADVARGALRKDDVIARWGGEEFLVIFPRASVAEAVGALFRVKNALAAGVSTAGGVVPVKFSVGIVCCRTAERLHTLVQRADEALYRAKAGGRDRIEIAELCSLPITANDTLLLADDRRIGAAAT</sequence>
<dbReference type="GO" id="GO:0052621">
    <property type="term" value="F:diguanylate cyclase activity"/>
    <property type="evidence" value="ECO:0007669"/>
    <property type="project" value="UniProtKB-EC"/>
</dbReference>
<dbReference type="Gene3D" id="1.25.40.10">
    <property type="entry name" value="Tetratricopeptide repeat domain"/>
    <property type="match status" value="1"/>
</dbReference>
<feature type="transmembrane region" description="Helical" evidence="3">
    <location>
        <begin position="436"/>
        <end position="457"/>
    </location>
</feature>
<evidence type="ECO:0000256" key="1">
    <source>
        <dbReference type="ARBA" id="ARBA00012528"/>
    </source>
</evidence>
<dbReference type="InterPro" id="IPR000160">
    <property type="entry name" value="GGDEF_dom"/>
</dbReference>
<evidence type="ECO:0000313" key="5">
    <source>
        <dbReference type="EMBL" id="MBB4861010.1"/>
    </source>
</evidence>
<dbReference type="InterPro" id="IPR029787">
    <property type="entry name" value="Nucleotide_cyclase"/>
</dbReference>
<dbReference type="InterPro" id="IPR050469">
    <property type="entry name" value="Diguanylate_Cyclase"/>
</dbReference>
<dbReference type="Proteomes" id="UP000555448">
    <property type="component" value="Unassembled WGS sequence"/>
</dbReference>
<dbReference type="EMBL" id="JACHLR010000043">
    <property type="protein sequence ID" value="MBB4861010.1"/>
    <property type="molecule type" value="Genomic_DNA"/>
</dbReference>
<dbReference type="PANTHER" id="PTHR45138:SF9">
    <property type="entry name" value="DIGUANYLATE CYCLASE DGCM-RELATED"/>
    <property type="match status" value="1"/>
</dbReference>
<feature type="domain" description="GGDEF" evidence="4">
    <location>
        <begin position="496"/>
        <end position="627"/>
    </location>
</feature>
<dbReference type="PROSITE" id="PS50887">
    <property type="entry name" value="GGDEF"/>
    <property type="match status" value="1"/>
</dbReference>
<dbReference type="InterPro" id="IPR043128">
    <property type="entry name" value="Rev_trsase/Diguanyl_cyclase"/>
</dbReference>
<dbReference type="RefSeq" id="WP_184250661.1">
    <property type="nucleotide sequence ID" value="NZ_JACHLR010000043.1"/>
</dbReference>
<evidence type="ECO:0000313" key="6">
    <source>
        <dbReference type="Proteomes" id="UP000555448"/>
    </source>
</evidence>
<name>A0A7W7KDT6_9SPHN</name>
<dbReference type="FunFam" id="3.30.70.270:FF:000001">
    <property type="entry name" value="Diguanylate cyclase domain protein"/>
    <property type="match status" value="1"/>
</dbReference>
<comment type="catalytic activity">
    <reaction evidence="2">
        <text>2 GTP = 3',3'-c-di-GMP + 2 diphosphate</text>
        <dbReference type="Rhea" id="RHEA:24898"/>
        <dbReference type="ChEBI" id="CHEBI:33019"/>
        <dbReference type="ChEBI" id="CHEBI:37565"/>
        <dbReference type="ChEBI" id="CHEBI:58805"/>
        <dbReference type="EC" id="2.7.7.65"/>
    </reaction>
</comment>
<protein>
    <recommendedName>
        <fullName evidence="1">diguanylate cyclase</fullName>
        <ecNumber evidence="1">2.7.7.65</ecNumber>
    </recommendedName>
</protein>
<dbReference type="CDD" id="cd01949">
    <property type="entry name" value="GGDEF"/>
    <property type="match status" value="1"/>
</dbReference>
<proteinExistence type="predicted"/>
<reference evidence="5 6" key="1">
    <citation type="submission" date="2020-08" db="EMBL/GenBank/DDBJ databases">
        <title>Functional genomics of gut bacteria from endangered species of beetles.</title>
        <authorList>
            <person name="Carlos-Shanley C."/>
        </authorList>
    </citation>
    <scope>NUCLEOTIDE SEQUENCE [LARGE SCALE GENOMIC DNA]</scope>
    <source>
        <strain evidence="5 6">S00245</strain>
    </source>
</reference>
<evidence type="ECO:0000256" key="2">
    <source>
        <dbReference type="ARBA" id="ARBA00034247"/>
    </source>
</evidence>
<dbReference type="AlphaFoldDB" id="A0A7W7KDT6"/>
<keyword evidence="3" id="KW-0812">Transmembrane</keyword>
<dbReference type="SUPFAM" id="SSF48452">
    <property type="entry name" value="TPR-like"/>
    <property type="match status" value="2"/>
</dbReference>
<keyword evidence="3" id="KW-0472">Membrane</keyword>
<dbReference type="SUPFAM" id="SSF55073">
    <property type="entry name" value="Nucleotide cyclase"/>
    <property type="match status" value="1"/>
</dbReference>
<dbReference type="PANTHER" id="PTHR45138">
    <property type="entry name" value="REGULATORY COMPONENTS OF SENSORY TRANSDUCTION SYSTEM"/>
    <property type="match status" value="1"/>
</dbReference>
<evidence type="ECO:0000259" key="4">
    <source>
        <dbReference type="PROSITE" id="PS50887"/>
    </source>
</evidence>
<dbReference type="NCBIfam" id="TIGR00254">
    <property type="entry name" value="GGDEF"/>
    <property type="match status" value="1"/>
</dbReference>
<organism evidence="5 6">
    <name type="scientific">Novosphingobium chloroacetimidivorans</name>
    <dbReference type="NCBI Taxonomy" id="1428314"/>
    <lineage>
        <taxon>Bacteria</taxon>
        <taxon>Pseudomonadati</taxon>
        <taxon>Pseudomonadota</taxon>
        <taxon>Alphaproteobacteria</taxon>
        <taxon>Sphingomonadales</taxon>
        <taxon>Sphingomonadaceae</taxon>
        <taxon>Novosphingobium</taxon>
    </lineage>
</organism>
<dbReference type="InterPro" id="IPR011990">
    <property type="entry name" value="TPR-like_helical_dom_sf"/>
</dbReference>
<dbReference type="Gene3D" id="3.30.70.270">
    <property type="match status" value="1"/>
</dbReference>
<evidence type="ECO:0000256" key="3">
    <source>
        <dbReference type="SAM" id="Phobius"/>
    </source>
</evidence>
<accession>A0A7W7KDT6</accession>
<dbReference type="Pfam" id="PF00990">
    <property type="entry name" value="GGDEF"/>
    <property type="match status" value="1"/>
</dbReference>
<keyword evidence="3" id="KW-1133">Transmembrane helix</keyword>
<comment type="caution">
    <text evidence="5">The sequence shown here is derived from an EMBL/GenBank/DDBJ whole genome shotgun (WGS) entry which is preliminary data.</text>
</comment>
<keyword evidence="6" id="KW-1185">Reference proteome</keyword>
<dbReference type="EC" id="2.7.7.65" evidence="1"/>